<keyword evidence="2" id="KW-1185">Reference proteome</keyword>
<evidence type="ECO:0000313" key="2">
    <source>
        <dbReference type="Proteomes" id="UP000436088"/>
    </source>
</evidence>
<dbReference type="EMBL" id="VEPZ02001732">
    <property type="protein sequence ID" value="KAE8660303.1"/>
    <property type="molecule type" value="Genomic_DNA"/>
</dbReference>
<name>A0A6A2WKT2_HIBSY</name>
<sequence length="64" mass="6762">MPVKQSTGIVKRGAIEGIVAEVKPLKAVKEKEAAVCKGRNVKATVAETDADYVTGPIITFHSLP</sequence>
<reference evidence="1" key="1">
    <citation type="submission" date="2019-09" db="EMBL/GenBank/DDBJ databases">
        <title>Draft genome information of white flower Hibiscus syriacus.</title>
        <authorList>
            <person name="Kim Y.-M."/>
        </authorList>
    </citation>
    <scope>NUCLEOTIDE SEQUENCE [LARGE SCALE GENOMIC DNA]</scope>
    <source>
        <strain evidence="1">YM2019G1</strain>
    </source>
</reference>
<gene>
    <name evidence="1" type="ORF">F3Y22_tig00116954pilonHSYRG00118</name>
</gene>
<dbReference type="AlphaFoldDB" id="A0A6A2WKT2"/>
<proteinExistence type="predicted"/>
<evidence type="ECO:0000313" key="1">
    <source>
        <dbReference type="EMBL" id="KAE8660303.1"/>
    </source>
</evidence>
<accession>A0A6A2WKT2</accession>
<comment type="caution">
    <text evidence="1">The sequence shown here is derived from an EMBL/GenBank/DDBJ whole genome shotgun (WGS) entry which is preliminary data.</text>
</comment>
<organism evidence="1 2">
    <name type="scientific">Hibiscus syriacus</name>
    <name type="common">Rose of Sharon</name>
    <dbReference type="NCBI Taxonomy" id="106335"/>
    <lineage>
        <taxon>Eukaryota</taxon>
        <taxon>Viridiplantae</taxon>
        <taxon>Streptophyta</taxon>
        <taxon>Embryophyta</taxon>
        <taxon>Tracheophyta</taxon>
        <taxon>Spermatophyta</taxon>
        <taxon>Magnoliopsida</taxon>
        <taxon>eudicotyledons</taxon>
        <taxon>Gunneridae</taxon>
        <taxon>Pentapetalae</taxon>
        <taxon>rosids</taxon>
        <taxon>malvids</taxon>
        <taxon>Malvales</taxon>
        <taxon>Malvaceae</taxon>
        <taxon>Malvoideae</taxon>
        <taxon>Hibiscus</taxon>
    </lineage>
</organism>
<dbReference type="Proteomes" id="UP000436088">
    <property type="component" value="Unassembled WGS sequence"/>
</dbReference>
<protein>
    <submittedName>
        <fullName evidence="1">Uncharacterized protein</fullName>
    </submittedName>
</protein>